<evidence type="ECO:0000313" key="1">
    <source>
        <dbReference type="EMBL" id="CAG9315136.1"/>
    </source>
</evidence>
<accession>A0AAU9IMZ4</accession>
<gene>
    <name evidence="1" type="ORF">BSTOLATCC_MIC12910</name>
</gene>
<proteinExistence type="predicted"/>
<reference evidence="1" key="1">
    <citation type="submission" date="2021-09" db="EMBL/GenBank/DDBJ databases">
        <authorList>
            <consortium name="AG Swart"/>
            <person name="Singh M."/>
            <person name="Singh A."/>
            <person name="Seah K."/>
            <person name="Emmerich C."/>
        </authorList>
    </citation>
    <scope>NUCLEOTIDE SEQUENCE</scope>
    <source>
        <strain evidence="1">ATCC30299</strain>
    </source>
</reference>
<evidence type="ECO:0000313" key="2">
    <source>
        <dbReference type="Proteomes" id="UP001162131"/>
    </source>
</evidence>
<keyword evidence="2" id="KW-1185">Reference proteome</keyword>
<organism evidence="1 2">
    <name type="scientific">Blepharisma stoltei</name>
    <dbReference type="NCBI Taxonomy" id="1481888"/>
    <lineage>
        <taxon>Eukaryota</taxon>
        <taxon>Sar</taxon>
        <taxon>Alveolata</taxon>
        <taxon>Ciliophora</taxon>
        <taxon>Postciliodesmatophora</taxon>
        <taxon>Heterotrichea</taxon>
        <taxon>Heterotrichida</taxon>
        <taxon>Blepharismidae</taxon>
        <taxon>Blepharisma</taxon>
    </lineage>
</organism>
<name>A0AAU9IMZ4_9CILI</name>
<dbReference type="EMBL" id="CAJZBQ010000013">
    <property type="protein sequence ID" value="CAG9315136.1"/>
    <property type="molecule type" value="Genomic_DNA"/>
</dbReference>
<protein>
    <submittedName>
        <fullName evidence="1">Uncharacterized protein</fullName>
    </submittedName>
</protein>
<dbReference type="Proteomes" id="UP001162131">
    <property type="component" value="Unassembled WGS sequence"/>
</dbReference>
<sequence length="477" mass="55206">MAKGLKDRFLEDLSSILSQNPIDKSELSYKLQEIAREKFVISIKTTAKVQPRYCDGNPCSYYYNQPLDLSYLYKPQNCQVHRYCSYCLRDHILMSLQKNPNTRVLCKKCEFQSNFNVLEENELYFFITPEEKKEIEANYEDNQRRRQCYSGFPECSYKGSTEYIDYMVKYECDDYLCYFCYAFHVASKILEKINEITQNTNDRFVIRPWKIGCPHNHPRSINNFDIDHALDAIRKAGFEEEIIDKIETNVNQFKSVFEGRQEAFIKCANCSKLQVYNSANPSPCKFTECGKCLFQKHDAHPGSSCDDLLQDTWTLSTNAIPNPSPDDYSESAKKFKHTAFILSGLSKAIRLKLTNLYEAENKFCEKNFLNLQMSIEANFLSVITPFMTKQEAENQIKNGLVKDQATQCYIFLKEINANPPAGQNCFIECEIIGEGQLENKVPAQSDLKAPFPKIFWFGDKYYVSDLKGILIKNIGQI</sequence>
<comment type="caution">
    <text evidence="1">The sequence shown here is derived from an EMBL/GenBank/DDBJ whole genome shotgun (WGS) entry which is preliminary data.</text>
</comment>
<dbReference type="AlphaFoldDB" id="A0AAU9IMZ4"/>